<dbReference type="GO" id="GO:0009234">
    <property type="term" value="P:menaquinone biosynthetic process"/>
    <property type="evidence" value="ECO:0007669"/>
    <property type="project" value="UniProtKB-UniRule"/>
</dbReference>
<keyword evidence="6" id="KW-1185">Reference proteome</keyword>
<dbReference type="GO" id="GO:0016836">
    <property type="term" value="F:hydro-lyase activity"/>
    <property type="evidence" value="ECO:0007669"/>
    <property type="project" value="UniProtKB-UniRule"/>
</dbReference>
<dbReference type="InterPro" id="IPR030868">
    <property type="entry name" value="MqnA"/>
</dbReference>
<dbReference type="PANTHER" id="PTHR37690:SF1">
    <property type="entry name" value="CHORISMATE DEHYDRATASE"/>
    <property type="match status" value="1"/>
</dbReference>
<dbReference type="STRING" id="1266370.NITGR_250062"/>
<dbReference type="Proteomes" id="UP000011704">
    <property type="component" value="Unassembled WGS sequence"/>
</dbReference>
<dbReference type="InterPro" id="IPR003773">
    <property type="entry name" value="Menaquinone_biosynth"/>
</dbReference>
<comment type="catalytic activity">
    <reaction evidence="4">
        <text>chorismate = 3-[(1-carboxyvinyl)-oxy]benzoate + H2O</text>
        <dbReference type="Rhea" id="RHEA:40051"/>
        <dbReference type="ChEBI" id="CHEBI:15377"/>
        <dbReference type="ChEBI" id="CHEBI:29748"/>
        <dbReference type="ChEBI" id="CHEBI:76981"/>
        <dbReference type="EC" id="4.2.1.151"/>
    </reaction>
</comment>
<dbReference type="Pfam" id="PF02621">
    <property type="entry name" value="VitK2_biosynth"/>
    <property type="match status" value="1"/>
</dbReference>
<reference evidence="5 6" key="1">
    <citation type="journal article" date="2013" name="Front. Microbiol.">
        <title>The genome of Nitrospina gracilis illuminates the metabolism and evolution of the major marine nitrite oxidizer.</title>
        <authorList>
            <person name="Luecker S."/>
            <person name="Nowka B."/>
            <person name="Rattei T."/>
            <person name="Spieck E."/>
            <person name="and Daims H."/>
        </authorList>
    </citation>
    <scope>NUCLEOTIDE SEQUENCE [LARGE SCALE GENOMIC DNA]</scope>
    <source>
        <strain evidence="5 6">3/211</strain>
    </source>
</reference>
<dbReference type="HAMAP" id="MF_00995">
    <property type="entry name" value="MqnA"/>
    <property type="match status" value="1"/>
</dbReference>
<dbReference type="EMBL" id="CAQJ01000028">
    <property type="protein sequence ID" value="CCQ90149.1"/>
    <property type="molecule type" value="Genomic_DNA"/>
</dbReference>
<dbReference type="UniPathway" id="UPA00079"/>
<dbReference type="EC" id="4.2.1.151" evidence="4"/>
<gene>
    <name evidence="4" type="primary">mqnA</name>
    <name evidence="5" type="ORF">NITGR_250062</name>
</gene>
<comment type="pathway">
    <text evidence="1 4">Quinol/quinone metabolism; menaquinone biosynthesis.</text>
</comment>
<dbReference type="PANTHER" id="PTHR37690">
    <property type="entry name" value="CHORISMATE DEHYDRATASE"/>
    <property type="match status" value="1"/>
</dbReference>
<sequence>MGSPIPVFFCAGLRPEAKGLCPAVPAMAVELTKKFSLLPPGATRRAASEENGLYLGLGGTFRRCFLDPAWIALAFLSHRVMPSPLKFGFHDFLNAQPLLVPLEKTAREAGFEIVKDVPARLADRLHAGELDLAMIPSIEYLSHTDRYRLVPGACIASRGAVDTVLLVMRGGVESVRTVALDERSRTSATLLRILFEDVFPPEVQYSRTHPDLAHMMRTCDAALVIGDQGFSARANNEGWTVIDLSQRWWEQTGCAFVHAVVAVRREVKLTPEGLEVIADAPAQGRAAMDAIVGDQVEKTGLEESVVRDYLENKILYTLGEEEVAGLTLFRDLCFQKNILNVRPELEWASL</sequence>
<protein>
    <recommendedName>
        <fullName evidence="4">Chorismate dehydratase</fullName>
        <ecNumber evidence="4">4.2.1.151</ecNumber>
    </recommendedName>
    <alternativeName>
        <fullName evidence="4">Menaquinone biosynthetic enzyme MqnA</fullName>
    </alternativeName>
</protein>
<keyword evidence="2 4" id="KW-0474">Menaquinone biosynthesis</keyword>
<dbReference type="OrthoDB" id="9810112at2"/>
<dbReference type="SUPFAM" id="SSF53850">
    <property type="entry name" value="Periplasmic binding protein-like II"/>
    <property type="match status" value="1"/>
</dbReference>
<evidence type="ECO:0000313" key="5">
    <source>
        <dbReference type="EMBL" id="CCQ90149.1"/>
    </source>
</evidence>
<evidence type="ECO:0000313" key="6">
    <source>
        <dbReference type="Proteomes" id="UP000011704"/>
    </source>
</evidence>
<evidence type="ECO:0000256" key="2">
    <source>
        <dbReference type="ARBA" id="ARBA00022428"/>
    </source>
</evidence>
<evidence type="ECO:0000256" key="3">
    <source>
        <dbReference type="ARBA" id="ARBA00023239"/>
    </source>
</evidence>
<evidence type="ECO:0000256" key="1">
    <source>
        <dbReference type="ARBA" id="ARBA00004863"/>
    </source>
</evidence>
<evidence type="ECO:0000256" key="4">
    <source>
        <dbReference type="HAMAP-Rule" id="MF_00995"/>
    </source>
</evidence>
<dbReference type="InParanoid" id="M1YY32"/>
<organism evidence="5 6">
    <name type="scientific">Nitrospina gracilis (strain 3/211)</name>
    <dbReference type="NCBI Taxonomy" id="1266370"/>
    <lineage>
        <taxon>Bacteria</taxon>
        <taxon>Pseudomonadati</taxon>
        <taxon>Nitrospinota/Tectimicrobiota group</taxon>
        <taxon>Nitrospinota</taxon>
        <taxon>Nitrospinia</taxon>
        <taxon>Nitrospinales</taxon>
        <taxon>Nitrospinaceae</taxon>
        <taxon>Nitrospina</taxon>
    </lineage>
</organism>
<keyword evidence="3 4" id="KW-0456">Lyase</keyword>
<dbReference type="Gene3D" id="3.40.190.10">
    <property type="entry name" value="Periplasmic binding protein-like II"/>
    <property type="match status" value="2"/>
</dbReference>
<dbReference type="HOGENOM" id="CLU_059898_0_0_0"/>
<comment type="function">
    <text evidence="4">Catalyzes the dehydration of chorismate into 3-[(1-carboxyvinyl)oxy]benzoate, a step in the biosynthesis of menaquinone (MK, vitamin K2).</text>
</comment>
<dbReference type="AlphaFoldDB" id="M1YY32"/>
<proteinExistence type="inferred from homology"/>
<name>M1YY32_NITG3</name>
<comment type="caution">
    <text evidence="5">The sequence shown here is derived from an EMBL/GenBank/DDBJ whole genome shotgun (WGS) entry which is preliminary data.</text>
</comment>
<accession>M1YY32</accession>
<dbReference type="CDD" id="cd13634">
    <property type="entry name" value="PBP2_Sco4506"/>
    <property type="match status" value="1"/>
</dbReference>
<comment type="similarity">
    <text evidence="4">Belongs to the MqnA/MqnD family. MqnA subfamily.</text>
</comment>